<dbReference type="PANTHER" id="PTHR24223:SF456">
    <property type="entry name" value="MULTIDRUG RESISTANCE-ASSOCIATED PROTEIN LETHAL(2)03659"/>
    <property type="match status" value="1"/>
</dbReference>
<evidence type="ECO:0000256" key="5">
    <source>
        <dbReference type="ARBA" id="ARBA00022737"/>
    </source>
</evidence>
<dbReference type="Pfam" id="PF00664">
    <property type="entry name" value="ABC_membrane"/>
    <property type="match status" value="2"/>
</dbReference>
<dbReference type="PROSITE" id="PS00211">
    <property type="entry name" value="ABC_TRANSPORTER_1"/>
    <property type="match status" value="2"/>
</dbReference>
<keyword evidence="5" id="KW-0677">Repeat</keyword>
<comment type="similarity">
    <text evidence="2">Belongs to the ABC transporter superfamily. ABCC family. Conjugate transporter (TC 3.A.1.208) subfamily.</text>
</comment>
<dbReference type="FunFam" id="1.20.1560.10:FF:000233">
    <property type="entry name" value="Uncharacterized protein"/>
    <property type="match status" value="1"/>
</dbReference>
<name>A0A8S1K1B4_PARPR</name>
<dbReference type="Proteomes" id="UP000688137">
    <property type="component" value="Unassembled WGS sequence"/>
</dbReference>
<evidence type="ECO:0000256" key="6">
    <source>
        <dbReference type="ARBA" id="ARBA00022741"/>
    </source>
</evidence>
<dbReference type="InterPro" id="IPR003439">
    <property type="entry name" value="ABC_transporter-like_ATP-bd"/>
</dbReference>
<feature type="transmembrane region" description="Helical" evidence="11">
    <location>
        <begin position="206"/>
        <end position="229"/>
    </location>
</feature>
<keyword evidence="8 11" id="KW-1133">Transmembrane helix</keyword>
<feature type="transmembrane region" description="Helical" evidence="11">
    <location>
        <begin position="812"/>
        <end position="829"/>
    </location>
</feature>
<evidence type="ECO:0000259" key="13">
    <source>
        <dbReference type="PROSITE" id="PS50929"/>
    </source>
</evidence>
<dbReference type="PROSITE" id="PS50929">
    <property type="entry name" value="ABC_TM1F"/>
    <property type="match status" value="2"/>
</dbReference>
<feature type="transmembrane region" description="Helical" evidence="11">
    <location>
        <begin position="130"/>
        <end position="149"/>
    </location>
</feature>
<proteinExistence type="inferred from homology"/>
<comment type="caution">
    <text evidence="14">The sequence shown here is derived from an EMBL/GenBank/DDBJ whole genome shotgun (WGS) entry which is preliminary data.</text>
</comment>
<keyword evidence="3" id="KW-0813">Transport</keyword>
<sequence>MAKIIDPKDQTSLLETQTQVEFSSKNCAKVFFFTWIYRLLAIGKNKPLVQGDLVIVDQASNMSTSHQRFYAFFKIKKFINSLYCSYKCLILFCGVLYLAVSGLTLCMPIITQESQKYFIYDEPDDKPSFSSMLLFTAIQLIYMIALSLIKPYQLFYSSLLSIKQQGALQQEILIKTLKFPISRSQHYSTGELINMMQVDINQASNYFYNAIVIFTVPLQLISAFIVIFITLGNQAIVPAIGAIIQAIIGLIFGYLYGIVQKRYMVAKDNRMKAVDEALMYAKQVKLNSFEDFFEERIKKYREKELKQLRNQVLMMIFIQLIYGIVQILTWECIFYFSNEVNFGTMSIMMQNYNSILNILTVLPNQYKNFQISRNSMARIDNYFLQQECNMIERFNEIINYAIKINNGIYSWKSNDQMNEDVIEINDENQEIGDQNVFQINIDLEIKKGQFIAFVGNSASGKSTILRSILGETYKKQGNILVNGTISVATQDPWIISGSIKKNITFMNQFDALKYKQVIKICGLERDIASFKNGDDTILGEKGDNLSGGQQKRINLARAIYNDADIYLLDDPTSALDIKVKYQIHQQCIQGYLKNKTRILFTNSLSNLQECDMIYMIENGKIIKQGKFHQIAGLNDDQQYSQKEIIDIQFEQKHYKNEDPDNLDVKSSLIQLEDQEKGDISKSVLRQVFAYMGKYIAIFCNILYFGIVLGCQLFGNQVMAQQDLSNDEYRTLAMIYFPLIQSPIIIAIVLLNTYYLIMGLSTSKKIHNSIIFSLLNASYTKFYNTILIGRLMNRLSKDIYNIDLLFPNEIQNLVIQVTSLLLPLFAGFLYLNPIALPLIIIFFIILIYLTIIYYRCLREITRIEAVSKSPVFSFFQQIVRGITYVRTCLPLEKVVVQQQRNVDVDLGNQINLYGFQYWYQSLAGSITNLFQAMLFIICFIFPGTTQQLTILVLNQMQAASQLLLNSTISYGNIQMYLISFERCLHLANKIEQEERTISLITPNTNDTDNSDVNQDKEDNIILQLDNCSFQYRPNSKCVLSELSLQLHKKEKIGVVGRTGAGKSSIILALTQILEQTEGSIKIENKNMNFYSISELRQKFAIIPQDPLIFMGTLKQNLDPLNKFEESHILEVAKQCGLLEMQSFNQQGLQSEIALSGSNLSQGEKQLLNIVRCILENKNIVLVDEATSNIDSQIEEHVKNLFEKYFQNAAMISIAHKVTTIMNSDKIMVLNDGKITEFDHPQKLLENPNSEFKQIIDLIKNSEEL</sequence>
<dbReference type="AlphaFoldDB" id="A0A8S1K1B4"/>
<evidence type="ECO:0000256" key="2">
    <source>
        <dbReference type="ARBA" id="ARBA00009726"/>
    </source>
</evidence>
<evidence type="ECO:0000256" key="7">
    <source>
        <dbReference type="ARBA" id="ARBA00022840"/>
    </source>
</evidence>
<accession>A0A8S1K1B4</accession>
<evidence type="ECO:0000259" key="12">
    <source>
        <dbReference type="PROSITE" id="PS50893"/>
    </source>
</evidence>
<dbReference type="InterPro" id="IPR011527">
    <property type="entry name" value="ABC1_TM_dom"/>
</dbReference>
<evidence type="ECO:0000256" key="11">
    <source>
        <dbReference type="SAM" id="Phobius"/>
    </source>
</evidence>
<dbReference type="CDD" id="cd03250">
    <property type="entry name" value="ABCC_MRP_domain1"/>
    <property type="match status" value="1"/>
</dbReference>
<dbReference type="OMA" id="NSMARID"/>
<dbReference type="GO" id="GO:0016887">
    <property type="term" value="F:ATP hydrolysis activity"/>
    <property type="evidence" value="ECO:0007669"/>
    <property type="project" value="InterPro"/>
</dbReference>
<keyword evidence="15" id="KW-1185">Reference proteome</keyword>
<evidence type="ECO:0000313" key="14">
    <source>
        <dbReference type="EMBL" id="CAD8046720.1"/>
    </source>
</evidence>
<dbReference type="InterPro" id="IPR050173">
    <property type="entry name" value="ABC_transporter_C-like"/>
</dbReference>
<dbReference type="GO" id="GO:0140359">
    <property type="term" value="F:ABC-type transporter activity"/>
    <property type="evidence" value="ECO:0007669"/>
    <property type="project" value="InterPro"/>
</dbReference>
<protein>
    <recommendedName>
        <fullName evidence="16">ABC transporter family protein</fullName>
    </recommendedName>
</protein>
<dbReference type="SMART" id="SM00382">
    <property type="entry name" value="AAA"/>
    <property type="match status" value="2"/>
</dbReference>
<gene>
    <name evidence="14" type="ORF">PPRIM_AZ9-3.1.T0110068</name>
</gene>
<evidence type="ECO:0008006" key="16">
    <source>
        <dbReference type="Google" id="ProtNLM"/>
    </source>
</evidence>
<evidence type="ECO:0000256" key="3">
    <source>
        <dbReference type="ARBA" id="ARBA00022448"/>
    </source>
</evidence>
<comment type="subcellular location">
    <subcellularLocation>
        <location evidence="1">Membrane</location>
        <topology evidence="1">Multi-pass membrane protein</topology>
    </subcellularLocation>
</comment>
<evidence type="ECO:0000256" key="1">
    <source>
        <dbReference type="ARBA" id="ARBA00004141"/>
    </source>
</evidence>
<feature type="transmembrane region" description="Helical" evidence="11">
    <location>
        <begin position="84"/>
        <end position="110"/>
    </location>
</feature>
<dbReference type="PROSITE" id="PS50893">
    <property type="entry name" value="ABC_TRANSPORTER_2"/>
    <property type="match status" value="2"/>
</dbReference>
<keyword evidence="10" id="KW-0325">Glycoprotein</keyword>
<dbReference type="Pfam" id="PF00005">
    <property type="entry name" value="ABC_tran"/>
    <property type="match status" value="2"/>
</dbReference>
<organism evidence="14 15">
    <name type="scientific">Paramecium primaurelia</name>
    <dbReference type="NCBI Taxonomy" id="5886"/>
    <lineage>
        <taxon>Eukaryota</taxon>
        <taxon>Sar</taxon>
        <taxon>Alveolata</taxon>
        <taxon>Ciliophora</taxon>
        <taxon>Intramacronucleata</taxon>
        <taxon>Oligohymenophorea</taxon>
        <taxon>Peniculida</taxon>
        <taxon>Parameciidae</taxon>
        <taxon>Paramecium</taxon>
    </lineage>
</organism>
<dbReference type="InterPro" id="IPR017871">
    <property type="entry name" value="ABC_transporter-like_CS"/>
</dbReference>
<keyword evidence="4 11" id="KW-0812">Transmembrane</keyword>
<feature type="transmembrane region" description="Helical" evidence="11">
    <location>
        <begin position="694"/>
        <end position="714"/>
    </location>
</feature>
<evidence type="ECO:0000256" key="8">
    <source>
        <dbReference type="ARBA" id="ARBA00022989"/>
    </source>
</evidence>
<dbReference type="FunFam" id="3.40.50.300:FF:003449">
    <property type="entry name" value="Uncharacterized protein"/>
    <property type="match status" value="1"/>
</dbReference>
<dbReference type="GO" id="GO:0016020">
    <property type="term" value="C:membrane"/>
    <property type="evidence" value="ECO:0007669"/>
    <property type="project" value="UniProtKB-SubCell"/>
</dbReference>
<feature type="domain" description="ABC transmembrane type-1" evidence="13">
    <location>
        <begin position="91"/>
        <end position="370"/>
    </location>
</feature>
<feature type="transmembrane region" description="Helical" evidence="11">
    <location>
        <begin position="235"/>
        <end position="257"/>
    </location>
</feature>
<evidence type="ECO:0000313" key="15">
    <source>
        <dbReference type="Proteomes" id="UP000688137"/>
    </source>
</evidence>
<keyword evidence="6" id="KW-0547">Nucleotide-binding</keyword>
<feature type="domain" description="ABC transporter" evidence="12">
    <location>
        <begin position="422"/>
        <end position="643"/>
    </location>
</feature>
<feature type="transmembrane region" description="Helical" evidence="11">
    <location>
        <begin position="835"/>
        <end position="853"/>
    </location>
</feature>
<feature type="transmembrane region" description="Helical" evidence="11">
    <location>
        <begin position="312"/>
        <end position="336"/>
    </location>
</feature>
<feature type="domain" description="ABC transporter" evidence="12">
    <location>
        <begin position="1021"/>
        <end position="1255"/>
    </location>
</feature>
<feature type="transmembrane region" description="Helical" evidence="11">
    <location>
        <begin position="921"/>
        <end position="941"/>
    </location>
</feature>
<dbReference type="EMBL" id="CAJJDM010000008">
    <property type="protein sequence ID" value="CAD8046720.1"/>
    <property type="molecule type" value="Genomic_DNA"/>
</dbReference>
<feature type="domain" description="ABC transmembrane type-1" evidence="13">
    <location>
        <begin position="744"/>
        <end position="981"/>
    </location>
</feature>
<evidence type="ECO:0000256" key="4">
    <source>
        <dbReference type="ARBA" id="ARBA00022692"/>
    </source>
</evidence>
<reference evidence="14" key="1">
    <citation type="submission" date="2021-01" db="EMBL/GenBank/DDBJ databases">
        <authorList>
            <consortium name="Genoscope - CEA"/>
            <person name="William W."/>
        </authorList>
    </citation>
    <scope>NUCLEOTIDE SEQUENCE</scope>
</reference>
<evidence type="ECO:0000256" key="10">
    <source>
        <dbReference type="ARBA" id="ARBA00023180"/>
    </source>
</evidence>
<evidence type="ECO:0000256" key="9">
    <source>
        <dbReference type="ARBA" id="ARBA00023136"/>
    </source>
</evidence>
<dbReference type="PANTHER" id="PTHR24223">
    <property type="entry name" value="ATP-BINDING CASSETTE SUB-FAMILY C"/>
    <property type="match status" value="1"/>
</dbReference>
<dbReference type="FunFam" id="3.40.50.300:FF:001172">
    <property type="entry name" value="Cystic fibrosis transmembrane conductance regulator"/>
    <property type="match status" value="1"/>
</dbReference>
<feature type="transmembrane region" description="Helical" evidence="11">
    <location>
        <begin position="734"/>
        <end position="756"/>
    </location>
</feature>
<keyword evidence="7" id="KW-0067">ATP-binding</keyword>
<dbReference type="InterPro" id="IPR003593">
    <property type="entry name" value="AAA+_ATPase"/>
</dbReference>
<keyword evidence="9 11" id="KW-0472">Membrane</keyword>
<dbReference type="FunFam" id="1.20.1560.10:FF:000255">
    <property type="entry name" value="Uncharacterized protein"/>
    <property type="match status" value="1"/>
</dbReference>
<dbReference type="GO" id="GO:0005524">
    <property type="term" value="F:ATP binding"/>
    <property type="evidence" value="ECO:0007669"/>
    <property type="project" value="UniProtKB-KW"/>
</dbReference>